<comment type="similarity">
    <text evidence="1">Belongs to the P-Pant transferase superfamily. Gsp/Sfp/HetI/AcpT family.</text>
</comment>
<evidence type="ECO:0000256" key="2">
    <source>
        <dbReference type="ARBA" id="ARBA00022679"/>
    </source>
</evidence>
<proteinExistence type="inferred from homology"/>
<dbReference type="InterPro" id="IPR050559">
    <property type="entry name" value="P-Pant_transferase_sf"/>
</dbReference>
<comment type="caution">
    <text evidence="4">The sequence shown here is derived from an EMBL/GenBank/DDBJ whole genome shotgun (WGS) entry which is preliminary data.</text>
</comment>
<evidence type="ECO:0000256" key="1">
    <source>
        <dbReference type="ARBA" id="ARBA00010990"/>
    </source>
</evidence>
<evidence type="ECO:0000259" key="3">
    <source>
        <dbReference type="Pfam" id="PF01648"/>
    </source>
</evidence>
<evidence type="ECO:0000313" key="4">
    <source>
        <dbReference type="EMBL" id="MCP9612890.1"/>
    </source>
</evidence>
<dbReference type="EMBL" id="JANDHW010000016">
    <property type="protein sequence ID" value="MCP9612890.1"/>
    <property type="molecule type" value="Genomic_DNA"/>
</dbReference>
<dbReference type="InterPro" id="IPR037143">
    <property type="entry name" value="4-PPantetheinyl_Trfase_dom_sf"/>
</dbReference>
<dbReference type="RefSeq" id="WP_255028269.1">
    <property type="nucleotide sequence ID" value="NZ_JANDHW010000016.1"/>
</dbReference>
<sequence length="211" mass="24455">MSLLFSGNIGPEIHVELWKPEENTDTLLSLLGNRPVYTTLIKDFSNEKRKIEKLTVNLLLKRIFGYDINIKYSGTGRPYLENETCEISISHTRHCIAVAMHTKEKIGVDVETIQPRIKNIQSRVLNTDEIHSIQPENELIHSTLLWSAKEAIFKASDVTDVDFKDNICLSFFIPETKGIFDAEIKHPKLYKRFKIFYTIYPEFVFTLCYPL</sequence>
<keyword evidence="5" id="KW-1185">Reference proteome</keyword>
<name>A0ABT1MJT6_9BACT</name>
<dbReference type="SUPFAM" id="SSF56214">
    <property type="entry name" value="4'-phosphopantetheinyl transferase"/>
    <property type="match status" value="2"/>
</dbReference>
<dbReference type="InterPro" id="IPR008278">
    <property type="entry name" value="4-PPantetheinyl_Trfase_dom"/>
</dbReference>
<dbReference type="PANTHER" id="PTHR12215">
    <property type="entry name" value="PHOSPHOPANTETHEINE TRANSFERASE"/>
    <property type="match status" value="1"/>
</dbReference>
<feature type="domain" description="4'-phosphopantetheinyl transferase" evidence="3">
    <location>
        <begin position="106"/>
        <end position="170"/>
    </location>
</feature>
<dbReference type="PANTHER" id="PTHR12215:SF10">
    <property type="entry name" value="L-AMINOADIPATE-SEMIALDEHYDE DEHYDROGENASE-PHOSPHOPANTETHEINYL TRANSFERASE"/>
    <property type="match status" value="1"/>
</dbReference>
<dbReference type="Gene3D" id="3.90.470.20">
    <property type="entry name" value="4'-phosphopantetheinyl transferase domain"/>
    <property type="match status" value="2"/>
</dbReference>
<organism evidence="4 5">
    <name type="scientific">Coprobacter tertius</name>
    <dbReference type="NCBI Taxonomy" id="2944915"/>
    <lineage>
        <taxon>Bacteria</taxon>
        <taxon>Pseudomonadati</taxon>
        <taxon>Bacteroidota</taxon>
        <taxon>Bacteroidia</taxon>
        <taxon>Bacteroidales</taxon>
        <taxon>Barnesiellaceae</taxon>
        <taxon>Coprobacter</taxon>
    </lineage>
</organism>
<keyword evidence="2 4" id="KW-0808">Transferase</keyword>
<dbReference type="GO" id="GO:0016740">
    <property type="term" value="F:transferase activity"/>
    <property type="evidence" value="ECO:0007669"/>
    <property type="project" value="UniProtKB-KW"/>
</dbReference>
<reference evidence="4 5" key="1">
    <citation type="submission" date="2022-07" db="EMBL/GenBank/DDBJ databases">
        <title>Fecal culturing of patients with breast cancer.</title>
        <authorList>
            <person name="Teng N.M.Y."/>
            <person name="Kiu R."/>
            <person name="Evans R."/>
            <person name="Baker D.J."/>
            <person name="Zenner C."/>
            <person name="Robinson S.D."/>
            <person name="Hall L.J."/>
        </authorList>
    </citation>
    <scope>NUCLEOTIDE SEQUENCE [LARGE SCALE GENOMIC DNA]</scope>
    <source>
        <strain evidence="4 5">LH1063</strain>
    </source>
</reference>
<dbReference type="Proteomes" id="UP001205603">
    <property type="component" value="Unassembled WGS sequence"/>
</dbReference>
<accession>A0ABT1MJT6</accession>
<protein>
    <submittedName>
        <fullName evidence="4">4'-phosphopantetheinyl transferase superfamily protein</fullName>
    </submittedName>
</protein>
<evidence type="ECO:0000313" key="5">
    <source>
        <dbReference type="Proteomes" id="UP001205603"/>
    </source>
</evidence>
<gene>
    <name evidence="4" type="ORF">NMU02_12390</name>
</gene>
<dbReference type="Pfam" id="PF01648">
    <property type="entry name" value="ACPS"/>
    <property type="match status" value="1"/>
</dbReference>